<dbReference type="InterPro" id="IPR000700">
    <property type="entry name" value="PAS-assoc_C"/>
</dbReference>
<dbReference type="InterPro" id="IPR001789">
    <property type="entry name" value="Sig_transdc_resp-reg_receiver"/>
</dbReference>
<dbReference type="InterPro" id="IPR036890">
    <property type="entry name" value="HATPase_C_sf"/>
</dbReference>
<dbReference type="Proteomes" id="UP000443423">
    <property type="component" value="Unassembled WGS sequence"/>
</dbReference>
<evidence type="ECO:0000259" key="7">
    <source>
        <dbReference type="PROSITE" id="PS50109"/>
    </source>
</evidence>
<sequence length="637" mass="70498">MNVGNVFEVDAPVSVLLVDSEPGYAALTSEVLSAHGDIETELVATPSEALDRLDTSRVDCIVSEYSFTNTTGLDFLRTVRESRPDLPFVLFTRHGSEGVASEAIAAGVTDYLRKDASSDTFDILAHRITNAVSATRQSSALEQMRLWYEAIVEESHVGLYVVRNGRIAFANDYLLELLGYDASDVIGHPIVEFVAEHDRHIVEDRIAPKTYGSLESTTYTVDIVNEHGRPVALEITSRRVTLGDQVVNVGAATDVTARIASEREIRRSERITRQVISSLPDMVFLSEPDAFDIVYINDAFKEMWGRPKSTLYEDSLSFLDLVHVDDRAPLEQAVEEIFRDVADETVDDRYEFEFRFVPEGDETVRWATTQAVPLYDEDGNITNVLGVMSDLTERIRREQKLTQQNARLEAFARVLSHDIRGPLAVAQGRLDLARETGDDSHLDHVERAQRRIAEVVEDVLSLTYDDRAVVDLSTVDLVEAASSAWVLCGPDASHARVEISDLPTVQANQSQMKRLFENLFRNSVEHGSTGNRTDPDAAIGHAGESSDSTLVIRVGELPSSRGFFVEDDGRGFPRSIRDRLFDAGVSTKDDGENGLGLSIVRKIVHTHGWLIRTAESDAGGARLEVLFDTVGNEGDTT</sequence>
<proteinExistence type="predicted"/>
<dbReference type="InterPro" id="IPR003594">
    <property type="entry name" value="HATPase_dom"/>
</dbReference>
<dbReference type="InterPro" id="IPR001610">
    <property type="entry name" value="PAC"/>
</dbReference>
<dbReference type="RefSeq" id="WP_151110925.1">
    <property type="nucleotide sequence ID" value="NZ_WKJQ01000001.1"/>
</dbReference>
<dbReference type="Pfam" id="PF00072">
    <property type="entry name" value="Response_reg"/>
    <property type="match status" value="1"/>
</dbReference>
<keyword evidence="3" id="KW-0597">Phosphoprotein</keyword>
<evidence type="ECO:0000259" key="10">
    <source>
        <dbReference type="PROSITE" id="PS50113"/>
    </source>
</evidence>
<dbReference type="InterPro" id="IPR036097">
    <property type="entry name" value="HisK_dim/P_sf"/>
</dbReference>
<keyword evidence="5" id="KW-0418">Kinase</keyword>
<name>A0A6A8G6Q3_9EURY</name>
<comment type="caution">
    <text evidence="6">Lacks conserved residue(s) required for the propagation of feature annotation.</text>
</comment>
<dbReference type="Pfam" id="PF02518">
    <property type="entry name" value="HATPase_c"/>
    <property type="match status" value="1"/>
</dbReference>
<feature type="domain" description="Response regulatory" evidence="8">
    <location>
        <begin position="14"/>
        <end position="129"/>
    </location>
</feature>
<evidence type="ECO:0000259" key="8">
    <source>
        <dbReference type="PROSITE" id="PS50110"/>
    </source>
</evidence>
<comment type="caution">
    <text evidence="11">The sequence shown here is derived from an EMBL/GenBank/DDBJ whole genome shotgun (WGS) entry which is preliminary data.</text>
</comment>
<dbReference type="InterPro" id="IPR003661">
    <property type="entry name" value="HisK_dim/P_dom"/>
</dbReference>
<dbReference type="PROSITE" id="PS50112">
    <property type="entry name" value="PAS"/>
    <property type="match status" value="2"/>
</dbReference>
<dbReference type="SMART" id="SM00091">
    <property type="entry name" value="PAS"/>
    <property type="match status" value="2"/>
</dbReference>
<evidence type="ECO:0000313" key="12">
    <source>
        <dbReference type="Proteomes" id="UP000443423"/>
    </source>
</evidence>
<reference evidence="11 12" key="1">
    <citation type="submission" date="2019-11" db="EMBL/GenBank/DDBJ databases">
        <title>Whole genome sequence of Haloferax sp. MBLA0078.</title>
        <authorList>
            <person name="Seo M.-J."/>
            <person name="Cho E.-S."/>
        </authorList>
    </citation>
    <scope>NUCLEOTIDE SEQUENCE [LARGE SCALE GENOMIC DNA]</scope>
    <source>
        <strain evidence="11 12">MBLA0078</strain>
    </source>
</reference>
<protein>
    <recommendedName>
        <fullName evidence="2">histidine kinase</fullName>
        <ecNumber evidence="2">2.7.13.3</ecNumber>
    </recommendedName>
</protein>
<dbReference type="Pfam" id="PF00512">
    <property type="entry name" value="HisKA"/>
    <property type="match status" value="1"/>
</dbReference>
<dbReference type="PANTHER" id="PTHR43304">
    <property type="entry name" value="PHYTOCHROME-LIKE PROTEIN CPH1"/>
    <property type="match status" value="1"/>
</dbReference>
<dbReference type="CDD" id="cd00156">
    <property type="entry name" value="REC"/>
    <property type="match status" value="1"/>
</dbReference>
<keyword evidence="12" id="KW-1185">Reference proteome</keyword>
<dbReference type="InterPro" id="IPR011006">
    <property type="entry name" value="CheY-like_superfamily"/>
</dbReference>
<dbReference type="EMBL" id="WKJQ01000001">
    <property type="protein sequence ID" value="MRW96487.1"/>
    <property type="molecule type" value="Genomic_DNA"/>
</dbReference>
<dbReference type="PROSITE" id="PS50110">
    <property type="entry name" value="RESPONSE_REGULATORY"/>
    <property type="match status" value="1"/>
</dbReference>
<dbReference type="SMART" id="SM00387">
    <property type="entry name" value="HATPase_c"/>
    <property type="match status" value="1"/>
</dbReference>
<dbReference type="SUPFAM" id="SSF47384">
    <property type="entry name" value="Homodimeric domain of signal transducing histidine kinase"/>
    <property type="match status" value="1"/>
</dbReference>
<dbReference type="OrthoDB" id="8127at2157"/>
<dbReference type="Pfam" id="PF13426">
    <property type="entry name" value="PAS_9"/>
    <property type="match status" value="1"/>
</dbReference>
<comment type="catalytic activity">
    <reaction evidence="1">
        <text>ATP + protein L-histidine = ADP + protein N-phospho-L-histidine.</text>
        <dbReference type="EC" id="2.7.13.3"/>
    </reaction>
</comment>
<dbReference type="SMART" id="SM00086">
    <property type="entry name" value="PAC"/>
    <property type="match status" value="2"/>
</dbReference>
<dbReference type="SUPFAM" id="SSF52172">
    <property type="entry name" value="CheY-like"/>
    <property type="match status" value="1"/>
</dbReference>
<dbReference type="Pfam" id="PF08447">
    <property type="entry name" value="PAS_3"/>
    <property type="match status" value="1"/>
</dbReference>
<evidence type="ECO:0000313" key="11">
    <source>
        <dbReference type="EMBL" id="MRW96487.1"/>
    </source>
</evidence>
<dbReference type="GO" id="GO:0000155">
    <property type="term" value="F:phosphorelay sensor kinase activity"/>
    <property type="evidence" value="ECO:0007669"/>
    <property type="project" value="InterPro"/>
</dbReference>
<dbReference type="InterPro" id="IPR052162">
    <property type="entry name" value="Sensor_kinase/Photoreceptor"/>
</dbReference>
<dbReference type="EC" id="2.7.13.3" evidence="2"/>
<evidence type="ECO:0000256" key="5">
    <source>
        <dbReference type="ARBA" id="ARBA00022777"/>
    </source>
</evidence>
<dbReference type="SUPFAM" id="SSF55785">
    <property type="entry name" value="PYP-like sensor domain (PAS domain)"/>
    <property type="match status" value="2"/>
</dbReference>
<gene>
    <name evidence="11" type="ORF">GJR99_07865</name>
</gene>
<dbReference type="PROSITE" id="PS50109">
    <property type="entry name" value="HIS_KIN"/>
    <property type="match status" value="1"/>
</dbReference>
<evidence type="ECO:0000259" key="9">
    <source>
        <dbReference type="PROSITE" id="PS50112"/>
    </source>
</evidence>
<evidence type="ECO:0000256" key="6">
    <source>
        <dbReference type="PROSITE-ProRule" id="PRU00169"/>
    </source>
</evidence>
<feature type="domain" description="Histidine kinase" evidence="7">
    <location>
        <begin position="414"/>
        <end position="631"/>
    </location>
</feature>
<feature type="domain" description="PAC" evidence="10">
    <location>
        <begin position="350"/>
        <end position="403"/>
    </location>
</feature>
<dbReference type="NCBIfam" id="TIGR00229">
    <property type="entry name" value="sensory_box"/>
    <property type="match status" value="2"/>
</dbReference>
<dbReference type="Gene3D" id="1.10.287.130">
    <property type="match status" value="1"/>
</dbReference>
<evidence type="ECO:0000256" key="4">
    <source>
        <dbReference type="ARBA" id="ARBA00022679"/>
    </source>
</evidence>
<feature type="domain" description="PAS" evidence="9">
    <location>
        <begin position="268"/>
        <end position="341"/>
    </location>
</feature>
<evidence type="ECO:0000256" key="2">
    <source>
        <dbReference type="ARBA" id="ARBA00012438"/>
    </source>
</evidence>
<evidence type="ECO:0000256" key="3">
    <source>
        <dbReference type="ARBA" id="ARBA00022553"/>
    </source>
</evidence>
<accession>A0A6A8G6Q3</accession>
<dbReference type="InterPro" id="IPR000014">
    <property type="entry name" value="PAS"/>
</dbReference>
<evidence type="ECO:0000256" key="1">
    <source>
        <dbReference type="ARBA" id="ARBA00000085"/>
    </source>
</evidence>
<organism evidence="11 12">
    <name type="scientific">Haloferax marinum</name>
    <dbReference type="NCBI Taxonomy" id="2666143"/>
    <lineage>
        <taxon>Archaea</taxon>
        <taxon>Methanobacteriati</taxon>
        <taxon>Methanobacteriota</taxon>
        <taxon>Stenosarchaea group</taxon>
        <taxon>Halobacteria</taxon>
        <taxon>Halobacteriales</taxon>
        <taxon>Haloferacaceae</taxon>
        <taxon>Haloferax</taxon>
    </lineage>
</organism>
<dbReference type="InterPro" id="IPR005467">
    <property type="entry name" value="His_kinase_dom"/>
</dbReference>
<keyword evidence="4" id="KW-0808">Transferase</keyword>
<dbReference type="Gene3D" id="3.30.450.20">
    <property type="entry name" value="PAS domain"/>
    <property type="match status" value="2"/>
</dbReference>
<dbReference type="CDD" id="cd00082">
    <property type="entry name" value="HisKA"/>
    <property type="match status" value="1"/>
</dbReference>
<dbReference type="PANTHER" id="PTHR43304:SF1">
    <property type="entry name" value="PAC DOMAIN-CONTAINING PROTEIN"/>
    <property type="match status" value="1"/>
</dbReference>
<dbReference type="AlphaFoldDB" id="A0A6A8G6Q3"/>
<dbReference type="SMART" id="SM00388">
    <property type="entry name" value="HisKA"/>
    <property type="match status" value="1"/>
</dbReference>
<dbReference type="SMART" id="SM00448">
    <property type="entry name" value="REC"/>
    <property type="match status" value="1"/>
</dbReference>
<dbReference type="InterPro" id="IPR035965">
    <property type="entry name" value="PAS-like_dom_sf"/>
</dbReference>
<dbReference type="Gene3D" id="3.40.50.2300">
    <property type="match status" value="1"/>
</dbReference>
<dbReference type="CDD" id="cd00130">
    <property type="entry name" value="PAS"/>
    <property type="match status" value="2"/>
</dbReference>
<dbReference type="InterPro" id="IPR013655">
    <property type="entry name" value="PAS_fold_3"/>
</dbReference>
<dbReference type="SUPFAM" id="SSF55874">
    <property type="entry name" value="ATPase domain of HSP90 chaperone/DNA topoisomerase II/histidine kinase"/>
    <property type="match status" value="1"/>
</dbReference>
<dbReference type="PROSITE" id="PS50113">
    <property type="entry name" value="PAC"/>
    <property type="match status" value="1"/>
</dbReference>
<feature type="domain" description="PAS" evidence="9">
    <location>
        <begin position="164"/>
        <end position="206"/>
    </location>
</feature>
<dbReference type="Gene3D" id="3.30.565.10">
    <property type="entry name" value="Histidine kinase-like ATPase, C-terminal domain"/>
    <property type="match status" value="1"/>
</dbReference>